<dbReference type="PANTHER" id="PTHR19302">
    <property type="entry name" value="GAMMA TUBULIN COMPLEX PROTEIN"/>
    <property type="match status" value="1"/>
</dbReference>
<dbReference type="GO" id="GO:0031122">
    <property type="term" value="P:cytoplasmic microtubule organization"/>
    <property type="evidence" value="ECO:0007669"/>
    <property type="project" value="TreeGrafter"/>
</dbReference>
<evidence type="ECO:0000313" key="8">
    <source>
        <dbReference type="EMBL" id="KAK3056735.1"/>
    </source>
</evidence>
<dbReference type="PANTHER" id="PTHR19302:SF70">
    <property type="entry name" value="GAMMA-TUBULIN COMPLEX COMPONENT 6"/>
    <property type="match status" value="1"/>
</dbReference>
<proteinExistence type="inferred from homology"/>
<dbReference type="GO" id="GO:0000930">
    <property type="term" value="C:gamma-tubulin complex"/>
    <property type="evidence" value="ECO:0007669"/>
    <property type="project" value="TreeGrafter"/>
</dbReference>
<sequence>MEDPFAHGFPFELSDIWRQSALQPDETTHPAFQLPDLQTLEFHDADVFSKDIFDLPDLPDAHNIADQERDNANEVLSDSIAPLPPSEAAVPEPFDIWAFEHGFEEAPKPPQVFSWEAFEKKAVIAASRVGYLSEAGPRAFDAALSRLEIGPGQKGVLPQDVMLRALCNLALGRSSVFFTWDEVKKSFVASLPDVPISGLSQQISSSLVARLVTFGSMYRTLGEFAALSRYATSSATALIALKGCFADVLGAVEEYLVRSTGECRSILQLQTLIEQPYHLLSILLRLKDAVDGKRGDGEVISAVSACVHEAVAADGASAEVLRIVLARTCAPWLGSLCSELGLEPKQYGIDAGPSTGREASQDDSSAQMEQSTQTRDAIPSCVSDSDRALIKATKESVTALRQHMPEHTLDADRSKPHEDREDDEVRPNRGEMLAWDKEEDQQRFLATLDARISRPATLLEERTDGLKAVVSKCFRADATYQGLIELLSIGSEVDLLDSLRPSIIAHQKLMNESLLRHAFHTLKLRHHLDLQHQYHLLGNGDFVARFATALFSTDTQSAERQRGTIPTAETIGLRLGGRGDRRWPPASSELRLSLMGVLTETYTSGIATRQQHGRTKELPGGLSFSIRELPDAEIERVMDAESIYALDFLRLQYTPPSCLDSILSHEAMQVYDSIFRLLLRLLRVLYVTTKLRENLVVGMSSRHRRQTGSNGTSVGFVYEAHHVMLVLMSHTMDVGIGTPWQAFMRSLDDVEKIITSEGSQRSAVVGLDDIRQLHEQCLERIRSRLFLRRKQEKLRTAVEAVLASILACASVYQKADITGGEIDTRSFRKSLTELHGILRDTVEKPPKGTSVTDADEDDAEAMKILTMRLRYEHTLT</sequence>
<dbReference type="GO" id="GO:0005816">
    <property type="term" value="C:spindle pole body"/>
    <property type="evidence" value="ECO:0007669"/>
    <property type="project" value="UniProtKB-ARBA"/>
</dbReference>
<evidence type="ECO:0000256" key="1">
    <source>
        <dbReference type="ARBA" id="ARBA00010337"/>
    </source>
</evidence>
<protein>
    <recommendedName>
        <fullName evidence="5">Spindle pole body component</fullName>
    </recommendedName>
</protein>
<evidence type="ECO:0000256" key="3">
    <source>
        <dbReference type="ARBA" id="ARBA00022701"/>
    </source>
</evidence>
<feature type="compositionally biased region" description="Basic and acidic residues" evidence="6">
    <location>
        <begin position="403"/>
        <end position="429"/>
    </location>
</feature>
<dbReference type="InterPro" id="IPR040457">
    <property type="entry name" value="GCP_C"/>
</dbReference>
<keyword evidence="9" id="KW-1185">Reference proteome</keyword>
<dbReference type="EMBL" id="JAWDJX010000005">
    <property type="protein sequence ID" value="KAK3056735.1"/>
    <property type="molecule type" value="Genomic_DNA"/>
</dbReference>
<comment type="subcellular location">
    <subcellularLocation>
        <location evidence="5">Cytoplasm</location>
        <location evidence="5">Cytoskeleton</location>
        <location evidence="5">Microtubule organizing center</location>
    </subcellularLocation>
</comment>
<dbReference type="GO" id="GO:0000922">
    <property type="term" value="C:spindle pole"/>
    <property type="evidence" value="ECO:0007669"/>
    <property type="project" value="InterPro"/>
</dbReference>
<dbReference type="InterPro" id="IPR042241">
    <property type="entry name" value="GCP_C_sf"/>
</dbReference>
<name>A0AAJ0GFU3_9PEZI</name>
<dbReference type="Gene3D" id="1.20.120.1900">
    <property type="entry name" value="Gamma-tubulin complex, C-terminal domain"/>
    <property type="match status" value="1"/>
</dbReference>
<comment type="caution">
    <text evidence="8">The sequence shown here is derived from an EMBL/GenBank/DDBJ whole genome shotgun (WGS) entry which is preliminary data.</text>
</comment>
<dbReference type="Proteomes" id="UP001271007">
    <property type="component" value="Unassembled WGS sequence"/>
</dbReference>
<evidence type="ECO:0000259" key="7">
    <source>
        <dbReference type="Pfam" id="PF04130"/>
    </source>
</evidence>
<reference evidence="8" key="1">
    <citation type="submission" date="2023-04" db="EMBL/GenBank/DDBJ databases">
        <title>Black Yeasts Isolated from many extreme environments.</title>
        <authorList>
            <person name="Coleine C."/>
            <person name="Stajich J.E."/>
            <person name="Selbmann L."/>
        </authorList>
    </citation>
    <scope>NUCLEOTIDE SEQUENCE</scope>
    <source>
        <strain evidence="8">CCFEE 5312</strain>
    </source>
</reference>
<feature type="compositionally biased region" description="Polar residues" evidence="6">
    <location>
        <begin position="362"/>
        <end position="375"/>
    </location>
</feature>
<evidence type="ECO:0000256" key="2">
    <source>
        <dbReference type="ARBA" id="ARBA00022490"/>
    </source>
</evidence>
<dbReference type="GO" id="GO:0051011">
    <property type="term" value="F:microtubule minus-end binding"/>
    <property type="evidence" value="ECO:0007669"/>
    <property type="project" value="TreeGrafter"/>
</dbReference>
<dbReference type="InterPro" id="IPR007259">
    <property type="entry name" value="GCP"/>
</dbReference>
<feature type="region of interest" description="Disordered" evidence="6">
    <location>
        <begin position="400"/>
        <end position="429"/>
    </location>
</feature>
<feature type="region of interest" description="Disordered" evidence="6">
    <location>
        <begin position="348"/>
        <end position="380"/>
    </location>
</feature>
<comment type="similarity">
    <text evidence="1 5">Belongs to the TUBGCP family.</text>
</comment>
<evidence type="ECO:0000313" key="9">
    <source>
        <dbReference type="Proteomes" id="UP001271007"/>
    </source>
</evidence>
<evidence type="ECO:0000256" key="4">
    <source>
        <dbReference type="ARBA" id="ARBA00023212"/>
    </source>
</evidence>
<dbReference type="GO" id="GO:0051225">
    <property type="term" value="P:spindle assembly"/>
    <property type="evidence" value="ECO:0007669"/>
    <property type="project" value="TreeGrafter"/>
</dbReference>
<keyword evidence="2 5" id="KW-0963">Cytoplasm</keyword>
<dbReference type="GO" id="GO:0043015">
    <property type="term" value="F:gamma-tubulin binding"/>
    <property type="evidence" value="ECO:0007669"/>
    <property type="project" value="InterPro"/>
</dbReference>
<organism evidence="8 9">
    <name type="scientific">Extremus antarcticus</name>
    <dbReference type="NCBI Taxonomy" id="702011"/>
    <lineage>
        <taxon>Eukaryota</taxon>
        <taxon>Fungi</taxon>
        <taxon>Dikarya</taxon>
        <taxon>Ascomycota</taxon>
        <taxon>Pezizomycotina</taxon>
        <taxon>Dothideomycetes</taxon>
        <taxon>Dothideomycetidae</taxon>
        <taxon>Mycosphaerellales</taxon>
        <taxon>Extremaceae</taxon>
        <taxon>Extremus</taxon>
    </lineage>
</organism>
<evidence type="ECO:0000256" key="6">
    <source>
        <dbReference type="SAM" id="MobiDB-lite"/>
    </source>
</evidence>
<keyword evidence="4 5" id="KW-0206">Cytoskeleton</keyword>
<feature type="domain" description="Gamma tubulin complex component C-terminal" evidence="7">
    <location>
        <begin position="524"/>
        <end position="816"/>
    </location>
</feature>
<dbReference type="GO" id="GO:0007020">
    <property type="term" value="P:microtubule nucleation"/>
    <property type="evidence" value="ECO:0007669"/>
    <property type="project" value="InterPro"/>
</dbReference>
<dbReference type="Pfam" id="PF04130">
    <property type="entry name" value="GCP_C_terminal"/>
    <property type="match status" value="1"/>
</dbReference>
<accession>A0AAJ0GFU3</accession>
<evidence type="ECO:0000256" key="5">
    <source>
        <dbReference type="RuleBase" id="RU363050"/>
    </source>
</evidence>
<keyword evidence="3 5" id="KW-0493">Microtubule</keyword>
<dbReference type="AlphaFoldDB" id="A0AAJ0GFU3"/>
<dbReference type="GO" id="GO:0051321">
    <property type="term" value="P:meiotic cell cycle"/>
    <property type="evidence" value="ECO:0007669"/>
    <property type="project" value="TreeGrafter"/>
</dbReference>
<gene>
    <name evidence="8" type="ORF">LTR09_002528</name>
</gene>
<dbReference type="GO" id="GO:0005874">
    <property type="term" value="C:microtubule"/>
    <property type="evidence" value="ECO:0007669"/>
    <property type="project" value="UniProtKB-KW"/>
</dbReference>
<dbReference type="GO" id="GO:0000278">
    <property type="term" value="P:mitotic cell cycle"/>
    <property type="evidence" value="ECO:0007669"/>
    <property type="project" value="TreeGrafter"/>
</dbReference>